<proteinExistence type="predicted"/>
<evidence type="ECO:0000313" key="3">
    <source>
        <dbReference type="EMBL" id="ALU40734.1"/>
    </source>
</evidence>
<evidence type="ECO:0000313" key="5">
    <source>
        <dbReference type="Proteomes" id="UP000057181"/>
    </source>
</evidence>
<dbReference type="InterPro" id="IPR005754">
    <property type="entry name" value="Sortase"/>
</dbReference>
<reference evidence="4 6" key="2">
    <citation type="submission" date="2019-07" db="EMBL/GenBank/DDBJ databases">
        <title>Whole genome shotgun sequence of Kocuria flava NBRC 107626.</title>
        <authorList>
            <person name="Hosoyama A."/>
            <person name="Uohara A."/>
            <person name="Ohji S."/>
            <person name="Ichikawa N."/>
        </authorList>
    </citation>
    <scope>NUCLEOTIDE SEQUENCE [LARGE SCALE GENOMIC DNA]</scope>
    <source>
        <strain evidence="4 6">NBRC 107626</strain>
    </source>
</reference>
<name>A0A0U3GKJ6_9MICC</name>
<feature type="compositionally biased region" description="Low complexity" evidence="2">
    <location>
        <begin position="55"/>
        <end position="84"/>
    </location>
</feature>
<dbReference type="Pfam" id="PF04203">
    <property type="entry name" value="Sortase"/>
    <property type="match status" value="1"/>
</dbReference>
<keyword evidence="1" id="KW-0378">Hydrolase</keyword>
<dbReference type="InterPro" id="IPR023365">
    <property type="entry name" value="Sortase_dom-sf"/>
</dbReference>
<evidence type="ECO:0000313" key="6">
    <source>
        <dbReference type="Proteomes" id="UP000321155"/>
    </source>
</evidence>
<gene>
    <name evidence="3" type="ORF">AS188_14360</name>
    <name evidence="4" type="ORF">KFL01_29530</name>
</gene>
<dbReference type="OrthoDB" id="4425249at2"/>
<evidence type="ECO:0000313" key="4">
    <source>
        <dbReference type="EMBL" id="GEO93647.1"/>
    </source>
</evidence>
<dbReference type="CDD" id="cd05829">
    <property type="entry name" value="Sortase_F"/>
    <property type="match status" value="1"/>
</dbReference>
<dbReference type="InterPro" id="IPR006311">
    <property type="entry name" value="TAT_signal"/>
</dbReference>
<reference evidence="3 5" key="1">
    <citation type="submission" date="2015-11" db="EMBL/GenBank/DDBJ databases">
        <title>Complete Genome Sequence of Kocuria flava strain HO-9041.</title>
        <authorList>
            <person name="Zhou M."/>
            <person name="Dai J."/>
        </authorList>
    </citation>
    <scope>NUCLEOTIDE SEQUENCE [LARGE SCALE GENOMIC DNA]</scope>
    <source>
        <strain evidence="3 5">HO-9041</strain>
    </source>
</reference>
<evidence type="ECO:0000256" key="1">
    <source>
        <dbReference type="ARBA" id="ARBA00022801"/>
    </source>
</evidence>
<dbReference type="KEGG" id="kfv:AS188_14360"/>
<dbReference type="Proteomes" id="UP000057181">
    <property type="component" value="Chromosome"/>
</dbReference>
<dbReference type="Proteomes" id="UP000321155">
    <property type="component" value="Unassembled WGS sequence"/>
</dbReference>
<evidence type="ECO:0000256" key="2">
    <source>
        <dbReference type="SAM" id="MobiDB-lite"/>
    </source>
</evidence>
<organism evidence="3 5">
    <name type="scientific">Kocuria flava</name>
    <dbReference type="NCBI Taxonomy" id="446860"/>
    <lineage>
        <taxon>Bacteria</taxon>
        <taxon>Bacillati</taxon>
        <taxon>Actinomycetota</taxon>
        <taxon>Actinomycetes</taxon>
        <taxon>Micrococcales</taxon>
        <taxon>Micrococcaceae</taxon>
        <taxon>Kocuria</taxon>
    </lineage>
</organism>
<dbReference type="Gene3D" id="2.40.260.10">
    <property type="entry name" value="Sortase"/>
    <property type="match status" value="1"/>
</dbReference>
<dbReference type="RefSeq" id="WP_058859415.1">
    <property type="nucleotide sequence ID" value="NZ_BJZR01000148.1"/>
</dbReference>
<feature type="region of interest" description="Disordered" evidence="2">
    <location>
        <begin position="33"/>
        <end position="108"/>
    </location>
</feature>
<keyword evidence="6" id="KW-1185">Reference proteome</keyword>
<dbReference type="GO" id="GO:0016787">
    <property type="term" value="F:hydrolase activity"/>
    <property type="evidence" value="ECO:0007669"/>
    <property type="project" value="UniProtKB-KW"/>
</dbReference>
<accession>A0A0U3GKJ6</accession>
<sequence>MDAPAPSGPTRRRWAAPAAGLAVLAVGAGVLAGQPWADGDAAPAPQVSATRDPEAAGTPGPAPGGQDPDAPAAAPPVRLAVPDAGLDVPVDPLTPTEQDLASRSLVPPKTPDGYWLTPYGAPGQGSKNTTYIAGHSFDGRDAPFNALSDPSLVGSEVEVQTETGTVAFEIDSVVTHDKNTLKDSDIWQIVPGRLVIISCYTEDIWGKNVVLTASPAD</sequence>
<protein>
    <submittedName>
        <fullName evidence="3">Peptidase C60</fullName>
    </submittedName>
</protein>
<dbReference type="InterPro" id="IPR042001">
    <property type="entry name" value="Sortase_F"/>
</dbReference>
<dbReference type="PROSITE" id="PS51318">
    <property type="entry name" value="TAT"/>
    <property type="match status" value="1"/>
</dbReference>
<dbReference type="AlphaFoldDB" id="A0A0U3GKJ6"/>
<dbReference type="STRING" id="446860.AS188_14360"/>
<dbReference type="SUPFAM" id="SSF63817">
    <property type="entry name" value="Sortase"/>
    <property type="match status" value="1"/>
</dbReference>
<dbReference type="EMBL" id="BJZR01000148">
    <property type="protein sequence ID" value="GEO93647.1"/>
    <property type="molecule type" value="Genomic_DNA"/>
</dbReference>
<dbReference type="EMBL" id="CP013254">
    <property type="protein sequence ID" value="ALU40734.1"/>
    <property type="molecule type" value="Genomic_DNA"/>
</dbReference>